<dbReference type="GO" id="GO:0061133">
    <property type="term" value="F:endopeptidase activator activity"/>
    <property type="evidence" value="ECO:0007669"/>
    <property type="project" value="TreeGrafter"/>
</dbReference>
<reference evidence="6 7" key="1">
    <citation type="submission" date="2019-04" db="EMBL/GenBank/DDBJ databases">
        <title>Draft genome of the big-headed turtle Platysternon megacephalum.</title>
        <authorList>
            <person name="Gong S."/>
        </authorList>
    </citation>
    <scope>NUCLEOTIDE SEQUENCE [LARGE SCALE GENOMIC DNA]</scope>
    <source>
        <strain evidence="6">DO16091913</strain>
        <tissue evidence="6">Muscle</tissue>
    </source>
</reference>
<evidence type="ECO:0000256" key="1">
    <source>
        <dbReference type="ARBA" id="ARBA00005883"/>
    </source>
</evidence>
<evidence type="ECO:0000313" key="6">
    <source>
        <dbReference type="EMBL" id="TFJ97174.1"/>
    </source>
</evidence>
<dbReference type="GO" id="GO:0005654">
    <property type="term" value="C:nucleoplasm"/>
    <property type="evidence" value="ECO:0007669"/>
    <property type="project" value="TreeGrafter"/>
</dbReference>
<sequence>MDYRTLVHERDEVIYGEIRTMVLDIRGFYAELYHILTQNLEKLTNPKGEEKPSMY</sequence>
<dbReference type="GO" id="GO:0005737">
    <property type="term" value="C:cytoplasm"/>
    <property type="evidence" value="ECO:0007669"/>
    <property type="project" value="TreeGrafter"/>
</dbReference>
<dbReference type="EMBL" id="QXTE01000523">
    <property type="protein sequence ID" value="TFJ97174.1"/>
    <property type="molecule type" value="Genomic_DNA"/>
</dbReference>
<dbReference type="PANTHER" id="PTHR10660">
    <property type="entry name" value="PROTEASOME REGULATOR PA28"/>
    <property type="match status" value="1"/>
</dbReference>
<dbReference type="InterPro" id="IPR009077">
    <property type="entry name" value="Proteasome_activ_PA28"/>
</dbReference>
<evidence type="ECO:0000256" key="4">
    <source>
        <dbReference type="ARBA" id="ARBA00037467"/>
    </source>
</evidence>
<dbReference type="Gene3D" id="1.20.120.180">
    <property type="entry name" value="Proteasome activator pa28, C-terminal domain"/>
    <property type="match status" value="1"/>
</dbReference>
<evidence type="ECO:0000256" key="2">
    <source>
        <dbReference type="ARBA" id="ARBA00022942"/>
    </source>
</evidence>
<keyword evidence="2 6" id="KW-0647">Proteasome</keyword>
<protein>
    <submittedName>
        <fullName evidence="6">Proteasome activator complex subunit 2</fullName>
    </submittedName>
</protein>
<dbReference type="InterPro" id="IPR003186">
    <property type="entry name" value="PA28_C"/>
</dbReference>
<dbReference type="SUPFAM" id="SSF47216">
    <property type="entry name" value="Proteasome activator"/>
    <property type="match status" value="1"/>
</dbReference>
<comment type="function">
    <text evidence="4">Implicated in immunoproteasome assembly and required for efficient antigen processing. The PA28 activator complex enhances the generation of class I binding peptides by altering the cleavage pattern of the proteasome.</text>
</comment>
<dbReference type="AlphaFoldDB" id="A0A4D9DIU4"/>
<keyword evidence="7" id="KW-1185">Reference proteome</keyword>
<organism evidence="6 7">
    <name type="scientific">Platysternon megacephalum</name>
    <name type="common">big-headed turtle</name>
    <dbReference type="NCBI Taxonomy" id="55544"/>
    <lineage>
        <taxon>Eukaryota</taxon>
        <taxon>Metazoa</taxon>
        <taxon>Chordata</taxon>
        <taxon>Craniata</taxon>
        <taxon>Vertebrata</taxon>
        <taxon>Euteleostomi</taxon>
        <taxon>Archelosauria</taxon>
        <taxon>Testudinata</taxon>
        <taxon>Testudines</taxon>
        <taxon>Cryptodira</taxon>
        <taxon>Durocryptodira</taxon>
        <taxon>Testudinoidea</taxon>
        <taxon>Platysternidae</taxon>
        <taxon>Platysternon</taxon>
    </lineage>
</organism>
<name>A0A4D9DIU4_9SAUR</name>
<keyword evidence="3" id="KW-0007">Acetylation</keyword>
<dbReference type="GO" id="GO:0061136">
    <property type="term" value="P:regulation of proteasomal protein catabolic process"/>
    <property type="evidence" value="ECO:0007669"/>
    <property type="project" value="TreeGrafter"/>
</dbReference>
<comment type="caution">
    <text evidence="6">The sequence shown here is derived from an EMBL/GenBank/DDBJ whole genome shotgun (WGS) entry which is preliminary data.</text>
</comment>
<reference evidence="6 7" key="2">
    <citation type="submission" date="2019-04" db="EMBL/GenBank/DDBJ databases">
        <title>The genome sequence of big-headed turtle.</title>
        <authorList>
            <person name="Gong S."/>
        </authorList>
    </citation>
    <scope>NUCLEOTIDE SEQUENCE [LARGE SCALE GENOMIC DNA]</scope>
    <source>
        <strain evidence="6">DO16091913</strain>
        <tissue evidence="6">Muscle</tissue>
    </source>
</reference>
<evidence type="ECO:0000259" key="5">
    <source>
        <dbReference type="Pfam" id="PF02252"/>
    </source>
</evidence>
<dbReference type="Pfam" id="PF02252">
    <property type="entry name" value="PA28_C"/>
    <property type="match status" value="1"/>
</dbReference>
<feature type="domain" description="Proteasome activator PA28 C-terminal" evidence="5">
    <location>
        <begin position="2"/>
        <end position="51"/>
    </location>
</feature>
<dbReference type="InterPro" id="IPR036252">
    <property type="entry name" value="Proteasome_activ_sf"/>
</dbReference>
<accession>A0A4D9DIU4</accession>
<dbReference type="STRING" id="55544.A0A4D9DIU4"/>
<proteinExistence type="inferred from homology"/>
<dbReference type="GO" id="GO:2000045">
    <property type="term" value="P:regulation of G1/S transition of mitotic cell cycle"/>
    <property type="evidence" value="ECO:0007669"/>
    <property type="project" value="TreeGrafter"/>
</dbReference>
<dbReference type="GO" id="GO:0008537">
    <property type="term" value="C:proteasome activator complex"/>
    <property type="evidence" value="ECO:0007669"/>
    <property type="project" value="InterPro"/>
</dbReference>
<gene>
    <name evidence="6" type="ORF">DR999_PMT21016</name>
</gene>
<dbReference type="PANTHER" id="PTHR10660:SF6">
    <property type="entry name" value="PROTEASOME ACTIVATOR COMPLEX SUBUNIT 2"/>
    <property type="match status" value="1"/>
</dbReference>
<dbReference type="OrthoDB" id="6591885at2759"/>
<comment type="similarity">
    <text evidence="1">Belongs to the PA28 family.</text>
</comment>
<dbReference type="InterPro" id="IPR036997">
    <property type="entry name" value="PA28_C_sf"/>
</dbReference>
<evidence type="ECO:0000313" key="7">
    <source>
        <dbReference type="Proteomes" id="UP000297703"/>
    </source>
</evidence>
<dbReference type="Proteomes" id="UP000297703">
    <property type="component" value="Unassembled WGS sequence"/>
</dbReference>
<evidence type="ECO:0000256" key="3">
    <source>
        <dbReference type="ARBA" id="ARBA00022990"/>
    </source>
</evidence>